<gene>
    <name evidence="1" type="ORF">H920_13764</name>
</gene>
<accession>A0A091D3P5</accession>
<reference evidence="1 2" key="1">
    <citation type="submission" date="2013-11" db="EMBL/GenBank/DDBJ databases">
        <title>The Damaraland mole rat (Fukomys damarensis) genome and evolution of African mole rats.</title>
        <authorList>
            <person name="Gladyshev V.N."/>
            <person name="Fang X."/>
        </authorList>
    </citation>
    <scope>NUCLEOTIDE SEQUENCE [LARGE SCALE GENOMIC DNA]</scope>
    <source>
        <tissue evidence="1">Liver</tissue>
    </source>
</reference>
<protein>
    <submittedName>
        <fullName evidence="1">Uncharacterized protein</fullName>
    </submittedName>
</protein>
<organism evidence="1 2">
    <name type="scientific">Fukomys damarensis</name>
    <name type="common">Damaraland mole rat</name>
    <name type="synonym">Cryptomys damarensis</name>
    <dbReference type="NCBI Taxonomy" id="885580"/>
    <lineage>
        <taxon>Eukaryota</taxon>
        <taxon>Metazoa</taxon>
        <taxon>Chordata</taxon>
        <taxon>Craniata</taxon>
        <taxon>Vertebrata</taxon>
        <taxon>Euteleostomi</taxon>
        <taxon>Mammalia</taxon>
        <taxon>Eutheria</taxon>
        <taxon>Euarchontoglires</taxon>
        <taxon>Glires</taxon>
        <taxon>Rodentia</taxon>
        <taxon>Hystricomorpha</taxon>
        <taxon>Bathyergidae</taxon>
        <taxon>Fukomys</taxon>
    </lineage>
</organism>
<proteinExistence type="predicted"/>
<dbReference type="AlphaFoldDB" id="A0A091D3P5"/>
<sequence length="127" mass="14290">MDLHNLFQTQQPPQEQNWMHLEEGHPTTADRKDGRQLRGGTVWGSNVLPKIRLLEMGPQDGELTLSSHLQLQCLLVPPPPLTRTLEGQLPTAGKYFASPQLVNTLYHWVNKVKANGYVTRLDKKTAG</sequence>
<dbReference type="Proteomes" id="UP000028990">
    <property type="component" value="Unassembled WGS sequence"/>
</dbReference>
<keyword evidence="2" id="KW-1185">Reference proteome</keyword>
<evidence type="ECO:0000313" key="1">
    <source>
        <dbReference type="EMBL" id="KFO24840.1"/>
    </source>
</evidence>
<name>A0A091D3P5_FUKDA</name>
<dbReference type="EMBL" id="KN123491">
    <property type="protein sequence ID" value="KFO24840.1"/>
    <property type="molecule type" value="Genomic_DNA"/>
</dbReference>
<evidence type="ECO:0000313" key="2">
    <source>
        <dbReference type="Proteomes" id="UP000028990"/>
    </source>
</evidence>